<gene>
    <name evidence="7" type="primary">acoC</name>
    <name evidence="7" type="ORF">RRH01S_32_00110</name>
</gene>
<dbReference type="EC" id="2.3.1.-" evidence="4"/>
<protein>
    <recommendedName>
        <fullName evidence="4">Dihydrolipoamide acetyltransferase component of pyruvate dehydrogenase complex</fullName>
        <ecNumber evidence="4">2.3.1.-</ecNumber>
    </recommendedName>
</protein>
<dbReference type="InterPro" id="IPR000089">
    <property type="entry name" value="Biotin_lipoyl"/>
</dbReference>
<dbReference type="PANTHER" id="PTHR23151">
    <property type="entry name" value="DIHYDROLIPOAMIDE ACETYL/SUCCINYL-TRANSFERASE-RELATED"/>
    <property type="match status" value="1"/>
</dbReference>
<dbReference type="CDD" id="cd06849">
    <property type="entry name" value="lipoyl_domain"/>
    <property type="match status" value="1"/>
</dbReference>
<feature type="domain" description="Peripheral subunit-binding (PSBD)" evidence="6">
    <location>
        <begin position="99"/>
        <end position="136"/>
    </location>
</feature>
<dbReference type="GO" id="GO:0016746">
    <property type="term" value="F:acyltransferase activity"/>
    <property type="evidence" value="ECO:0007669"/>
    <property type="project" value="UniProtKB-KW"/>
</dbReference>
<evidence type="ECO:0000313" key="7">
    <source>
        <dbReference type="EMBL" id="GAJ97111.1"/>
    </source>
</evidence>
<dbReference type="PANTHER" id="PTHR23151:SF90">
    <property type="entry name" value="DIHYDROLIPOYLLYSINE-RESIDUE ACETYLTRANSFERASE COMPONENT OF PYRUVATE DEHYDROGENASE COMPLEX, MITOCHONDRIAL-RELATED"/>
    <property type="match status" value="1"/>
</dbReference>
<dbReference type="SUPFAM" id="SSF47005">
    <property type="entry name" value="Peripheral subunit-binding domain of 2-oxo acid dehydrogenase complex"/>
    <property type="match status" value="2"/>
</dbReference>
<dbReference type="InterPro" id="IPR023213">
    <property type="entry name" value="CAT-like_dom_sf"/>
</dbReference>
<organism evidence="7 8">
    <name type="scientific">Rhizobium rhizogenes NBRC 13257</name>
    <dbReference type="NCBI Taxonomy" id="1220581"/>
    <lineage>
        <taxon>Bacteria</taxon>
        <taxon>Pseudomonadati</taxon>
        <taxon>Pseudomonadota</taxon>
        <taxon>Alphaproteobacteria</taxon>
        <taxon>Hyphomicrobiales</taxon>
        <taxon>Rhizobiaceae</taxon>
        <taxon>Rhizobium/Agrobacterium group</taxon>
        <taxon>Rhizobium</taxon>
    </lineage>
</organism>
<dbReference type="InterPro" id="IPR045257">
    <property type="entry name" value="E2/Pdx1"/>
</dbReference>
<evidence type="ECO:0000256" key="3">
    <source>
        <dbReference type="ARBA" id="ARBA00022823"/>
    </source>
</evidence>
<keyword evidence="4" id="KW-0012">Acyltransferase</keyword>
<feature type="domain" description="Peripheral subunit-binding (PSBD)" evidence="6">
    <location>
        <begin position="136"/>
        <end position="173"/>
    </location>
</feature>
<dbReference type="GO" id="GO:0045254">
    <property type="term" value="C:pyruvate dehydrogenase complex"/>
    <property type="evidence" value="ECO:0007669"/>
    <property type="project" value="InterPro"/>
</dbReference>
<dbReference type="EMBL" id="BAYX01000032">
    <property type="protein sequence ID" value="GAJ97111.1"/>
    <property type="molecule type" value="Genomic_DNA"/>
</dbReference>
<dbReference type="Proteomes" id="UP000026941">
    <property type="component" value="Unassembled WGS sequence"/>
</dbReference>
<dbReference type="InterPro" id="IPR001078">
    <property type="entry name" value="2-oxoacid_DH_actylTfrase"/>
</dbReference>
<dbReference type="Pfam" id="PF00364">
    <property type="entry name" value="Biotin_lipoyl"/>
    <property type="match status" value="1"/>
</dbReference>
<dbReference type="SUPFAM" id="SSF52777">
    <property type="entry name" value="CoA-dependent acyltransferases"/>
    <property type="match status" value="1"/>
</dbReference>
<evidence type="ECO:0000256" key="2">
    <source>
        <dbReference type="ARBA" id="ARBA00007317"/>
    </source>
</evidence>
<evidence type="ECO:0000256" key="1">
    <source>
        <dbReference type="ARBA" id="ARBA00001938"/>
    </source>
</evidence>
<dbReference type="RefSeq" id="WP_042477730.1">
    <property type="nucleotide sequence ID" value="NZ_BAYX01000032.1"/>
</dbReference>
<accession>A0AA87Q7L8</accession>
<feature type="domain" description="Lipoyl-binding" evidence="5">
    <location>
        <begin position="1"/>
        <end position="76"/>
    </location>
</feature>
<evidence type="ECO:0000313" key="8">
    <source>
        <dbReference type="Proteomes" id="UP000026941"/>
    </source>
</evidence>
<dbReference type="Gene3D" id="3.30.559.10">
    <property type="entry name" value="Chloramphenicol acetyltransferase-like domain"/>
    <property type="match status" value="1"/>
</dbReference>
<dbReference type="AlphaFoldDB" id="A0AA87Q7L8"/>
<dbReference type="InterPro" id="IPR004167">
    <property type="entry name" value="PSBD"/>
</dbReference>
<dbReference type="Pfam" id="PF00198">
    <property type="entry name" value="2-oxoacid_dh"/>
    <property type="match status" value="1"/>
</dbReference>
<dbReference type="PROSITE" id="PS00189">
    <property type="entry name" value="LIPOYL"/>
    <property type="match status" value="1"/>
</dbReference>
<evidence type="ECO:0000256" key="4">
    <source>
        <dbReference type="RuleBase" id="RU003423"/>
    </source>
</evidence>
<evidence type="ECO:0000259" key="5">
    <source>
        <dbReference type="PROSITE" id="PS50968"/>
    </source>
</evidence>
<sequence length="426" mass="45819">MAELLMPKFGLTMTEGQITEWQRKPGERFSKGEVLFVVETEKVANEVEAEADGQLLELLAEEGEIITVGLPIALVSYDGVSNEQALAVVTTSPSAAASFDAPAARKLMREHGLSPSKITGSGRDGRIMKGDVLRIVATPLARRVARQNDVDLHELAGSGPNGRIKVVDVERVLAYPPDKTLPETAITKSALDPVLQKPDFVRLATARRVQSAKRDIPHFYLTRMVDVQALGQLRDKLNADTGERARISVTHMLVKVLGLALTEMPGVNRIWTEDGILSFVSADIGMVTETPQGLRIPMFRDAGHMPLDAIARTGTDLAARARAGQLAPTDVGGGVMSISNVGMFGATSLTPIISPPQAMILGVGAEQQAFRPDSTGQPSLRQEICLTLAADHRIIDGADAARFLQLVSHNLEEPLRLLRAPISTNA</sequence>
<dbReference type="PROSITE" id="PS51826">
    <property type="entry name" value="PSBD"/>
    <property type="match status" value="2"/>
</dbReference>
<keyword evidence="3 4" id="KW-0450">Lipoyl</keyword>
<dbReference type="Gene3D" id="4.10.320.10">
    <property type="entry name" value="E3-binding domain"/>
    <property type="match status" value="2"/>
</dbReference>
<dbReference type="InterPro" id="IPR011053">
    <property type="entry name" value="Single_hybrid_motif"/>
</dbReference>
<dbReference type="InterPro" id="IPR003016">
    <property type="entry name" value="2-oxoA_DH_lipoyl-BS"/>
</dbReference>
<proteinExistence type="inferred from homology"/>
<dbReference type="GO" id="GO:0006086">
    <property type="term" value="P:pyruvate decarboxylation to acetyl-CoA"/>
    <property type="evidence" value="ECO:0007669"/>
    <property type="project" value="InterPro"/>
</dbReference>
<name>A0AA87Q7L8_RHIRH</name>
<reference evidence="7 8" key="1">
    <citation type="submission" date="2014-05" db="EMBL/GenBank/DDBJ databases">
        <title>Whole genome shotgun sequence of Rhizobium rhizogenes NBRC 13257.</title>
        <authorList>
            <person name="Katano-Makiyama Y."/>
            <person name="Hosoyama A."/>
            <person name="Hashimoto M."/>
            <person name="Hosoyama Y."/>
            <person name="Noguchi M."/>
            <person name="Tsuchikane K."/>
            <person name="Kimura A."/>
            <person name="Ohji S."/>
            <person name="Ichikawa N."/>
            <person name="Yamazoe A."/>
            <person name="Fujita N."/>
        </authorList>
    </citation>
    <scope>NUCLEOTIDE SEQUENCE [LARGE SCALE GENOMIC DNA]</scope>
    <source>
        <strain evidence="7 8">NBRC 13257</strain>
    </source>
</reference>
<comment type="caution">
    <text evidence="7">The sequence shown here is derived from an EMBL/GenBank/DDBJ whole genome shotgun (WGS) entry which is preliminary data.</text>
</comment>
<dbReference type="PROSITE" id="PS50968">
    <property type="entry name" value="BIOTINYL_LIPOYL"/>
    <property type="match status" value="1"/>
</dbReference>
<dbReference type="InterPro" id="IPR036625">
    <property type="entry name" value="E3-bd_dom_sf"/>
</dbReference>
<dbReference type="SUPFAM" id="SSF51230">
    <property type="entry name" value="Single hybrid motif"/>
    <property type="match status" value="1"/>
</dbReference>
<dbReference type="Gene3D" id="2.40.50.100">
    <property type="match status" value="1"/>
</dbReference>
<evidence type="ECO:0000259" key="6">
    <source>
        <dbReference type="PROSITE" id="PS51826"/>
    </source>
</evidence>
<dbReference type="Pfam" id="PF02817">
    <property type="entry name" value="E3_binding"/>
    <property type="match status" value="2"/>
</dbReference>
<comment type="cofactor">
    <cofactor evidence="1 4">
        <name>(R)-lipoate</name>
        <dbReference type="ChEBI" id="CHEBI:83088"/>
    </cofactor>
</comment>
<comment type="similarity">
    <text evidence="2 4">Belongs to the 2-oxoacid dehydrogenase family.</text>
</comment>
<keyword evidence="4" id="KW-0808">Transferase</keyword>